<feature type="transmembrane region" description="Helical" evidence="2">
    <location>
        <begin position="7"/>
        <end position="29"/>
    </location>
</feature>
<evidence type="ECO:0000313" key="4">
    <source>
        <dbReference type="Proteomes" id="UP000014680"/>
    </source>
</evidence>
<dbReference type="KEGG" id="eiv:EIN_371570"/>
<evidence type="ECO:0000256" key="1">
    <source>
        <dbReference type="SAM" id="MobiDB-lite"/>
    </source>
</evidence>
<feature type="transmembrane region" description="Helical" evidence="2">
    <location>
        <begin position="78"/>
        <end position="101"/>
    </location>
</feature>
<reference evidence="3 4" key="1">
    <citation type="submission" date="2012-10" db="EMBL/GenBank/DDBJ databases">
        <authorList>
            <person name="Zafar N."/>
            <person name="Inman J."/>
            <person name="Hall N."/>
            <person name="Lorenzi H."/>
            <person name="Caler E."/>
        </authorList>
    </citation>
    <scope>NUCLEOTIDE SEQUENCE [LARGE SCALE GENOMIC DNA]</scope>
    <source>
        <strain evidence="3 4">IP1</strain>
    </source>
</reference>
<organism evidence="3 4">
    <name type="scientific">Entamoeba invadens IP1</name>
    <dbReference type="NCBI Taxonomy" id="370355"/>
    <lineage>
        <taxon>Eukaryota</taxon>
        <taxon>Amoebozoa</taxon>
        <taxon>Evosea</taxon>
        <taxon>Archamoebae</taxon>
        <taxon>Mastigamoebida</taxon>
        <taxon>Entamoebidae</taxon>
        <taxon>Entamoeba</taxon>
    </lineage>
</organism>
<feature type="transmembrane region" description="Helical" evidence="2">
    <location>
        <begin position="165"/>
        <end position="185"/>
    </location>
</feature>
<keyword evidence="2" id="KW-1133">Transmembrane helix</keyword>
<accession>A0A0A1UBZ7</accession>
<dbReference type="EMBL" id="KB206332">
    <property type="protein sequence ID" value="ELP92745.1"/>
    <property type="molecule type" value="Genomic_DNA"/>
</dbReference>
<dbReference type="Proteomes" id="UP000014680">
    <property type="component" value="Unassembled WGS sequence"/>
</dbReference>
<feature type="transmembrane region" description="Helical" evidence="2">
    <location>
        <begin position="49"/>
        <end position="71"/>
    </location>
</feature>
<keyword evidence="4" id="KW-1185">Reference proteome</keyword>
<gene>
    <name evidence="3" type="ORF">EIN_371570</name>
</gene>
<dbReference type="AlphaFoldDB" id="A0A0A1UBZ7"/>
<dbReference type="GeneID" id="14891618"/>
<proteinExistence type="predicted"/>
<keyword evidence="2" id="KW-0812">Transmembrane</keyword>
<feature type="compositionally biased region" description="Acidic residues" evidence="1">
    <location>
        <begin position="212"/>
        <end position="222"/>
    </location>
</feature>
<dbReference type="VEuPathDB" id="AmoebaDB:EIN_371570"/>
<dbReference type="OrthoDB" id="29913at2759"/>
<dbReference type="RefSeq" id="XP_004259516.1">
    <property type="nucleotide sequence ID" value="XM_004259468.1"/>
</dbReference>
<feature type="region of interest" description="Disordered" evidence="1">
    <location>
        <begin position="212"/>
        <end position="232"/>
    </location>
</feature>
<dbReference type="OMA" id="SICMATR"/>
<evidence type="ECO:0000313" key="3">
    <source>
        <dbReference type="EMBL" id="ELP92745.1"/>
    </source>
</evidence>
<dbReference type="PROSITE" id="PS51257">
    <property type="entry name" value="PROKAR_LIPOPROTEIN"/>
    <property type="match status" value="1"/>
</dbReference>
<evidence type="ECO:0000256" key="2">
    <source>
        <dbReference type="SAM" id="Phobius"/>
    </source>
</evidence>
<protein>
    <submittedName>
        <fullName evidence="3">Uncharacterized protein</fullName>
    </submittedName>
</protein>
<name>A0A0A1UBZ7_ENTIV</name>
<keyword evidence="2" id="KW-0472">Membrane</keyword>
<sequence length="245" mass="27599">MYSRSRIFAISFGAFLIVSCVSICMATRFGAFEKVQYNVLDRGRYSKNVFIGCGYGIAGTLGVSGIVVILCAIVMNNVLVSVSSVINIIFFVIAVMGVAFYSNEVRNFLMMNENKAREFQPFYNCCGYKDITNSTFNVTDCASEIGITTQTLCFDALKPTEYAEYQGLVTMMYSVVMFLTLVTNYRLLLEELSENSPEEVTIFPSVFRQKEEIEENQSDEKEENNPLLDDMENGNTIIKRNIAHI</sequence>